<keyword evidence="8" id="KW-1185">Reference proteome</keyword>
<dbReference type="STRING" id="1043005.A0A074YFB6"/>
<sequence>MLPEHENVGTVLLDIEGTVCPISFVKDTLFPYALKALSSVIYERWDSADFKPYRDAFPAEAQASPEAFETHVKDLTARDVKIAYLKNLQGYLWQAGYENGAYSTPLFEDVVPQLEHWHDSSKQLVIYSSGSIFAQKLLFGHVQDPLGGADEKRTQNLQGLIDGWFDTTNAGLKHDASSYTKIAEELGKSADSVLFFSDNVKEVKAAIEAGMQAIVVDRPGNAPLSDEDKSQYKVVTSLRDVSLSAAQIDYRFFKR</sequence>
<comment type="cofactor">
    <cofactor evidence="6">
        <name>Mg(2+)</name>
        <dbReference type="ChEBI" id="CHEBI:18420"/>
    </cofactor>
    <text evidence="6">Binds 1 Mg(2+) ion per subunit.</text>
</comment>
<feature type="binding site" evidence="6">
    <location>
        <position position="173"/>
    </location>
    <ligand>
        <name>substrate</name>
    </ligand>
</feature>
<evidence type="ECO:0000313" key="7">
    <source>
        <dbReference type="EMBL" id="KEQ92782.1"/>
    </source>
</evidence>
<evidence type="ECO:0000256" key="4">
    <source>
        <dbReference type="ARBA" id="ARBA00022842"/>
    </source>
</evidence>
<keyword evidence="6" id="KW-0963">Cytoplasm</keyword>
<evidence type="ECO:0000313" key="8">
    <source>
        <dbReference type="Proteomes" id="UP000030641"/>
    </source>
</evidence>
<protein>
    <recommendedName>
        <fullName evidence="6">Enolase-phosphatase E1</fullName>
        <ecNumber evidence="6">3.1.3.77</ecNumber>
    </recommendedName>
    <alternativeName>
        <fullName evidence="6">2,3-diketo-5-methylthio-1-phosphopentane phosphatase</fullName>
    </alternativeName>
</protein>
<evidence type="ECO:0000256" key="5">
    <source>
        <dbReference type="ARBA" id="ARBA00023167"/>
    </source>
</evidence>
<dbReference type="RefSeq" id="XP_013341271.1">
    <property type="nucleotide sequence ID" value="XM_013485817.1"/>
</dbReference>
<comment type="catalytic activity">
    <reaction evidence="6">
        <text>5-methylsulfanyl-2,3-dioxopentyl phosphate + H2O = 1,2-dihydroxy-5-(methylsulfanyl)pent-1-en-3-one + phosphate</text>
        <dbReference type="Rhea" id="RHEA:21700"/>
        <dbReference type="ChEBI" id="CHEBI:15377"/>
        <dbReference type="ChEBI" id="CHEBI:43474"/>
        <dbReference type="ChEBI" id="CHEBI:49252"/>
        <dbReference type="ChEBI" id="CHEBI:58828"/>
        <dbReference type="EC" id="3.1.3.77"/>
    </reaction>
</comment>
<dbReference type="AlphaFoldDB" id="A0A074YFB6"/>
<dbReference type="HOGENOM" id="CLU_023273_1_1_1"/>
<keyword evidence="2 6" id="KW-0479">Metal-binding</keyword>
<comment type="subcellular location">
    <subcellularLocation>
        <location evidence="6">Cytoplasm</location>
    </subcellularLocation>
    <subcellularLocation>
        <location evidence="6">Nucleus</location>
    </subcellularLocation>
</comment>
<accession>A0A074YFB6</accession>
<dbReference type="InterPro" id="IPR027511">
    <property type="entry name" value="ENOPH1_eukaryotes"/>
</dbReference>
<comment type="pathway">
    <text evidence="6">Amino-acid biosynthesis; L-methionine biosynthesis via salvage pathway; L-methionine from S-methyl-5-thio-alpha-D-ribose 1-phosphate: step 3/6.</text>
</comment>
<dbReference type="FunCoup" id="A0A074YFB6">
    <property type="interactions" value="635"/>
</dbReference>
<feature type="binding site" evidence="6">
    <location>
        <begin position="128"/>
        <end position="129"/>
    </location>
    <ligand>
        <name>substrate</name>
    </ligand>
</feature>
<dbReference type="InterPro" id="IPR023943">
    <property type="entry name" value="Enolase-ppase_E1"/>
</dbReference>
<dbReference type="GO" id="GO:0019509">
    <property type="term" value="P:L-methionine salvage from methylthioadenosine"/>
    <property type="evidence" value="ECO:0007669"/>
    <property type="project" value="UniProtKB-UniRule"/>
</dbReference>
<dbReference type="GO" id="GO:0005634">
    <property type="term" value="C:nucleus"/>
    <property type="evidence" value="ECO:0007669"/>
    <property type="project" value="UniProtKB-SubCell"/>
</dbReference>
<keyword evidence="3 6" id="KW-0378">Hydrolase</keyword>
<feature type="binding site" evidence="6">
    <location>
        <position position="16"/>
    </location>
    <ligand>
        <name>Mg(2+)</name>
        <dbReference type="ChEBI" id="CHEBI:18420"/>
    </ligand>
</feature>
<dbReference type="GO" id="GO:0005737">
    <property type="term" value="C:cytoplasm"/>
    <property type="evidence" value="ECO:0007669"/>
    <property type="project" value="UniProtKB-SubCell"/>
</dbReference>
<dbReference type="EMBL" id="KL584769">
    <property type="protein sequence ID" value="KEQ92782.1"/>
    <property type="molecule type" value="Genomic_DNA"/>
</dbReference>
<name>A0A074YFB6_AURSE</name>
<feature type="binding site" evidence="6">
    <location>
        <position position="198"/>
    </location>
    <ligand>
        <name>Mg(2+)</name>
        <dbReference type="ChEBI" id="CHEBI:18420"/>
    </ligand>
</feature>
<dbReference type="PANTHER" id="PTHR20371:SF1">
    <property type="entry name" value="ENOLASE-PHOSPHATASE E1"/>
    <property type="match status" value="1"/>
</dbReference>
<dbReference type="PANTHER" id="PTHR20371">
    <property type="entry name" value="ENOLASE-PHOSPHATASE E1"/>
    <property type="match status" value="1"/>
</dbReference>
<dbReference type="GeneID" id="25366986"/>
<reference evidence="7 8" key="1">
    <citation type="journal article" date="2014" name="BMC Genomics">
        <title>Genome sequencing of four Aureobasidium pullulans varieties: biotechnological potential, stress tolerance, and description of new species.</title>
        <authorList>
            <person name="Gostin Ar C."/>
            <person name="Ohm R.A."/>
            <person name="Kogej T."/>
            <person name="Sonjak S."/>
            <person name="Turk M."/>
            <person name="Zajc J."/>
            <person name="Zalar P."/>
            <person name="Grube M."/>
            <person name="Sun H."/>
            <person name="Han J."/>
            <person name="Sharma A."/>
            <person name="Chiniquy J."/>
            <person name="Ngan C.Y."/>
            <person name="Lipzen A."/>
            <person name="Barry K."/>
            <person name="Grigoriev I.V."/>
            <person name="Gunde-Cimerman N."/>
        </authorList>
    </citation>
    <scope>NUCLEOTIDE SEQUENCE [LARGE SCALE GENOMIC DNA]</scope>
    <source>
        <strain evidence="7 8">EXF-2481</strain>
    </source>
</reference>
<organism evidence="7 8">
    <name type="scientific">Aureobasidium subglaciale (strain EXF-2481)</name>
    <name type="common">Aureobasidium pullulans var. subglaciale</name>
    <dbReference type="NCBI Taxonomy" id="1043005"/>
    <lineage>
        <taxon>Eukaryota</taxon>
        <taxon>Fungi</taxon>
        <taxon>Dikarya</taxon>
        <taxon>Ascomycota</taxon>
        <taxon>Pezizomycotina</taxon>
        <taxon>Dothideomycetes</taxon>
        <taxon>Dothideomycetidae</taxon>
        <taxon>Dothideales</taxon>
        <taxon>Saccotheciaceae</taxon>
        <taxon>Aureobasidium</taxon>
    </lineage>
</organism>
<dbReference type="InterPro" id="IPR036412">
    <property type="entry name" value="HAD-like_sf"/>
</dbReference>
<dbReference type="EC" id="3.1.3.77" evidence="6"/>
<dbReference type="Gene3D" id="3.40.50.1000">
    <property type="entry name" value="HAD superfamily/HAD-like"/>
    <property type="match status" value="1"/>
</dbReference>
<dbReference type="SFLD" id="SFLDS00003">
    <property type="entry name" value="Haloacid_Dehalogenase"/>
    <property type="match status" value="1"/>
</dbReference>
<evidence type="ECO:0000256" key="1">
    <source>
        <dbReference type="ARBA" id="ARBA00022605"/>
    </source>
</evidence>
<dbReference type="InParanoid" id="A0A074YFB6"/>
<comment type="pathway">
    <text evidence="6">Amino-acid biosynthesis; L-methionine biosynthesis via salvage pathway; L-methionine from S-methyl-5-thio-alpha-D-ribose 1-phosphate: step 4/6.</text>
</comment>
<dbReference type="OMA" id="LQGMVWE"/>
<keyword evidence="6" id="KW-0539">Nucleus</keyword>
<evidence type="ECO:0000256" key="6">
    <source>
        <dbReference type="HAMAP-Rule" id="MF_03117"/>
    </source>
</evidence>
<proteinExistence type="inferred from homology"/>
<keyword evidence="4 6" id="KW-0460">Magnesium</keyword>
<dbReference type="InterPro" id="IPR023214">
    <property type="entry name" value="HAD_sf"/>
</dbReference>
<dbReference type="OrthoDB" id="272500at2759"/>
<dbReference type="UniPathway" id="UPA00904">
    <property type="reaction ID" value="UER00876"/>
</dbReference>
<dbReference type="Gene3D" id="1.10.720.60">
    <property type="match status" value="1"/>
</dbReference>
<comment type="subunit">
    <text evidence="6">Monomer.</text>
</comment>
<dbReference type="GO" id="GO:0043874">
    <property type="term" value="F:acireductone synthase activity"/>
    <property type="evidence" value="ECO:0007669"/>
    <property type="project" value="UniProtKB-EC"/>
</dbReference>
<dbReference type="GO" id="GO:0000287">
    <property type="term" value="F:magnesium ion binding"/>
    <property type="evidence" value="ECO:0007669"/>
    <property type="project" value="UniProtKB-UniRule"/>
</dbReference>
<comment type="similarity">
    <text evidence="6">Belongs to the HAD-like hydrolase superfamily. MasA/MtnC family.</text>
</comment>
<dbReference type="SFLD" id="SFLDG01129">
    <property type="entry name" value="C1.5:_HAD__Beta-PGM__Phosphata"/>
    <property type="match status" value="1"/>
</dbReference>
<comment type="function">
    <text evidence="6">Bifunctional enzyme that catalyzes the enolization of 2,3-diketo-5-methylthiopentyl-1-phosphate (DK-MTP-1-P) into the intermediate 2-hydroxy-3-keto-5-methylthiopentenyl-1-phosphate (HK-MTPenyl-1-P), which is then dephosphorylated to form the acireductone 1,2-dihydroxy-3-keto-5-methylthiopentene (DHK-MTPene).</text>
</comment>
<evidence type="ECO:0000256" key="2">
    <source>
        <dbReference type="ARBA" id="ARBA00022723"/>
    </source>
</evidence>
<dbReference type="CDD" id="cd01629">
    <property type="entry name" value="HAD_EP"/>
    <property type="match status" value="1"/>
</dbReference>
<evidence type="ECO:0000256" key="3">
    <source>
        <dbReference type="ARBA" id="ARBA00022801"/>
    </source>
</evidence>
<dbReference type="NCBIfam" id="TIGR01691">
    <property type="entry name" value="enolase-ppase"/>
    <property type="match status" value="1"/>
</dbReference>
<dbReference type="Pfam" id="PF00702">
    <property type="entry name" value="Hydrolase"/>
    <property type="match status" value="1"/>
</dbReference>
<keyword evidence="5 6" id="KW-0486">Methionine biosynthesis</keyword>
<dbReference type="SUPFAM" id="SSF56784">
    <property type="entry name" value="HAD-like"/>
    <property type="match status" value="1"/>
</dbReference>
<gene>
    <name evidence="6" type="primary">UTR4</name>
    <name evidence="7" type="ORF">AUEXF2481DRAFT_418638</name>
</gene>
<dbReference type="Proteomes" id="UP000030641">
    <property type="component" value="Unassembled WGS sequence"/>
</dbReference>
<keyword evidence="1 6" id="KW-0028">Amino-acid biosynthesis</keyword>
<dbReference type="HAMAP" id="MF_03117">
    <property type="entry name" value="Salvage_MtnC_euk"/>
    <property type="match status" value="1"/>
</dbReference>
<dbReference type="SFLD" id="SFLDG01133">
    <property type="entry name" value="C1.5.4:_Enolase-phosphatase_Li"/>
    <property type="match status" value="1"/>
</dbReference>
<feature type="binding site" evidence="6">
    <location>
        <position position="14"/>
    </location>
    <ligand>
        <name>Mg(2+)</name>
        <dbReference type="ChEBI" id="CHEBI:18420"/>
    </ligand>
</feature>